<reference evidence="6 7" key="1">
    <citation type="submission" date="2020-07" db="EMBL/GenBank/DDBJ databases">
        <title>Sequencing the genomes of 1000 actinobacteria strains.</title>
        <authorList>
            <person name="Klenk H.-P."/>
        </authorList>
    </citation>
    <scope>NUCLEOTIDE SEQUENCE [LARGE SCALE GENOMIC DNA]</scope>
    <source>
        <strain evidence="6 7">DSM 103164</strain>
    </source>
</reference>
<dbReference type="GO" id="GO:0016787">
    <property type="term" value="F:hydrolase activity"/>
    <property type="evidence" value="ECO:0007669"/>
    <property type="project" value="UniProtKB-KW"/>
</dbReference>
<organism evidence="6 7">
    <name type="scientific">Naumannella cuiyingiana</name>
    <dbReference type="NCBI Taxonomy" id="1347891"/>
    <lineage>
        <taxon>Bacteria</taxon>
        <taxon>Bacillati</taxon>
        <taxon>Actinomycetota</taxon>
        <taxon>Actinomycetes</taxon>
        <taxon>Propionibacteriales</taxon>
        <taxon>Propionibacteriaceae</taxon>
        <taxon>Naumannella</taxon>
    </lineage>
</organism>
<dbReference type="InterPro" id="IPR052708">
    <property type="entry name" value="PxpC"/>
</dbReference>
<dbReference type="RefSeq" id="WP_179445114.1">
    <property type="nucleotide sequence ID" value="NZ_JACBZS010000001.1"/>
</dbReference>
<dbReference type="PANTHER" id="PTHR43309">
    <property type="entry name" value="5-OXOPROLINASE SUBUNIT C"/>
    <property type="match status" value="1"/>
</dbReference>
<protein>
    <submittedName>
        <fullName evidence="6">KipI family sensor histidine kinase inhibitor</fullName>
    </submittedName>
</protein>
<dbReference type="InterPro" id="IPR003833">
    <property type="entry name" value="CT_C_D"/>
</dbReference>
<dbReference type="AlphaFoldDB" id="A0A7Z0IL49"/>
<dbReference type="Gene3D" id="3.30.1360.40">
    <property type="match status" value="1"/>
</dbReference>
<dbReference type="SUPFAM" id="SSF160467">
    <property type="entry name" value="PH0987 N-terminal domain-like"/>
    <property type="match status" value="1"/>
</dbReference>
<evidence type="ECO:0000313" key="7">
    <source>
        <dbReference type="Proteomes" id="UP000527616"/>
    </source>
</evidence>
<dbReference type="InterPro" id="IPR003778">
    <property type="entry name" value="CT_A_B"/>
</dbReference>
<keyword evidence="3" id="KW-0067">ATP-binding</keyword>
<dbReference type="Pfam" id="PF02626">
    <property type="entry name" value="CT_A_B"/>
    <property type="match status" value="1"/>
</dbReference>
<dbReference type="SMART" id="SM00796">
    <property type="entry name" value="AHS1"/>
    <property type="match status" value="1"/>
</dbReference>
<feature type="domain" description="Carboxyltransferase" evidence="4">
    <location>
        <begin position="4"/>
        <end position="198"/>
    </location>
</feature>
<dbReference type="Gene3D" id="2.40.100.10">
    <property type="entry name" value="Cyclophilin-like"/>
    <property type="match status" value="2"/>
</dbReference>
<gene>
    <name evidence="6" type="ORF">GGQ54_001829</name>
</gene>
<keyword evidence="2" id="KW-0378">Hydrolase</keyword>
<dbReference type="Pfam" id="PF02682">
    <property type="entry name" value="CT_C_D"/>
    <property type="match status" value="1"/>
</dbReference>
<comment type="caution">
    <text evidence="6">The sequence shown here is derived from an EMBL/GenBank/DDBJ whole genome shotgun (WGS) entry which is preliminary data.</text>
</comment>
<dbReference type="NCBIfam" id="TIGR00724">
    <property type="entry name" value="urea_amlyse_rel"/>
    <property type="match status" value="1"/>
</dbReference>
<dbReference type="SMART" id="SM00797">
    <property type="entry name" value="AHS2"/>
    <property type="match status" value="1"/>
</dbReference>
<evidence type="ECO:0000259" key="5">
    <source>
        <dbReference type="SMART" id="SM00797"/>
    </source>
</evidence>
<evidence type="ECO:0000259" key="4">
    <source>
        <dbReference type="SMART" id="SM00796"/>
    </source>
</evidence>
<keyword evidence="7" id="KW-1185">Reference proteome</keyword>
<accession>A0A7Z0IL49</accession>
<evidence type="ECO:0000256" key="3">
    <source>
        <dbReference type="ARBA" id="ARBA00022840"/>
    </source>
</evidence>
<dbReference type="SUPFAM" id="SSF50891">
    <property type="entry name" value="Cyclophilin-like"/>
    <property type="match status" value="2"/>
</dbReference>
<dbReference type="EMBL" id="JACBZS010000001">
    <property type="protein sequence ID" value="NYI71269.1"/>
    <property type="molecule type" value="Genomic_DNA"/>
</dbReference>
<dbReference type="InterPro" id="IPR029000">
    <property type="entry name" value="Cyclophilin-like_dom_sf"/>
</dbReference>
<evidence type="ECO:0000256" key="2">
    <source>
        <dbReference type="ARBA" id="ARBA00022801"/>
    </source>
</evidence>
<dbReference type="Proteomes" id="UP000527616">
    <property type="component" value="Unassembled WGS sequence"/>
</dbReference>
<evidence type="ECO:0000313" key="6">
    <source>
        <dbReference type="EMBL" id="NYI71269.1"/>
    </source>
</evidence>
<feature type="domain" description="Carboxyltransferase" evidence="5">
    <location>
        <begin position="252"/>
        <end position="522"/>
    </location>
</feature>
<dbReference type="GO" id="GO:0005524">
    <property type="term" value="F:ATP binding"/>
    <property type="evidence" value="ECO:0007669"/>
    <property type="project" value="UniProtKB-KW"/>
</dbReference>
<dbReference type="PANTHER" id="PTHR43309:SF3">
    <property type="entry name" value="5-OXOPROLINASE SUBUNIT C"/>
    <property type="match status" value="1"/>
</dbReference>
<keyword evidence="1" id="KW-0547">Nucleotide-binding</keyword>
<proteinExistence type="predicted"/>
<evidence type="ECO:0000256" key="1">
    <source>
        <dbReference type="ARBA" id="ARBA00022741"/>
    </source>
</evidence>
<name>A0A7Z0IL49_9ACTN</name>
<sequence>MSERRHLSAGDRAVLVELVDLEHTLGLLASLRQRQRVDPIPGLGEPLPAARTIMIDFCPEVITRAELITELAALSDEPRPAGDGPPIEIDVVYDGEDLDEVAGLLGLTRDDLIARHTGGEWVAAFAGFAPGFAYLAGGDPIFDVPRRSSPRTRIPAGSVGLAGRFSGVYPRESPGGWQLIGRTAATMWEADRDPPALLAPGTRVRFRAVAQLATTAPAPDPAAEPDHDRGLEVIIPGLQSTLQDAGRPGNLAMGVAVSGALDIRAMRLANGLVGNVPDEAILEIPYGALTLRARGRCVVAVTGARVGVIITRSGGEQVVVDDQRPLALDDGDELALGVPAGGVRAMLAARGGFAVDAVLGSRSTDTLGGIGPPPLRAGQVLGLRDIVPPARAVGDPVPWPDEPSGSLEVPIMLGPRDDWFDADSVQRLVTEPWLVTERSDRVGLRLGGGRPLVRTEQRELPSEGVATGSLQVPPSGEPILFLADHPITGGYPVIAVVDSTALGALGQAPPGTELRFRLTDREG</sequence>